<evidence type="ECO:0000259" key="3">
    <source>
        <dbReference type="PROSITE" id="PS50045"/>
    </source>
</evidence>
<gene>
    <name evidence="4" type="ORF">LZ24_01338</name>
</gene>
<sequence length="466" mass="51881">MIPASILIISSDPETQSILQQAIASRCSCPTSTASGETAALHCFAPQSHELVFIDTRTAEPELMARLSGIQSPFKNHTIVLLSHDRRLIPEMANEAPAVYEILPWPSSGELLAPCIDRALERCMLIREKKQLQLDCRCHRIFAKIAGQSKTMQQILDRISTLAHGNETVFITGESGTGKELAARTLHRLSSRSEGPFIRVHCPSLPKESLEHEIFGRPADPAPATDSPAFLNRARGGTLFLDEIGDLTPEAQQKLLEYLKGSQAPSCASPEVRLLIATNRDLEKKTEGHGFNKELFDVLRTRHIHLPPLRKRPEDIPPLAHFILEKQAYKLKRYGRYISPELMKRLMAHPWEGNIRELENTIIHGLLFSSSQEIGPDDVLLSGPKPLGPCSAALHQNNYRDAKEEALKGFNHIYIGRLLKRSKGNISLAARACGLERQALQQIMKRYDISPVPYRPGTGCEGGYPE</sequence>
<protein>
    <submittedName>
        <fullName evidence="4">DNA-binding NtrC family response regulator</fullName>
    </submittedName>
</protein>
<dbReference type="GO" id="GO:0003677">
    <property type="term" value="F:DNA binding"/>
    <property type="evidence" value="ECO:0007669"/>
    <property type="project" value="UniProtKB-KW"/>
</dbReference>
<dbReference type="Gene3D" id="3.40.50.300">
    <property type="entry name" value="P-loop containing nucleotide triphosphate hydrolases"/>
    <property type="match status" value="1"/>
</dbReference>
<dbReference type="EMBL" id="VLLC01000008">
    <property type="protein sequence ID" value="TWI73250.1"/>
    <property type="molecule type" value="Genomic_DNA"/>
</dbReference>
<dbReference type="InterPro" id="IPR011006">
    <property type="entry name" value="CheY-like_superfamily"/>
</dbReference>
<evidence type="ECO:0000313" key="5">
    <source>
        <dbReference type="Proteomes" id="UP000318307"/>
    </source>
</evidence>
<dbReference type="Gene3D" id="1.10.8.60">
    <property type="match status" value="1"/>
</dbReference>
<dbReference type="SUPFAM" id="SSF52172">
    <property type="entry name" value="CheY-like"/>
    <property type="match status" value="1"/>
</dbReference>
<proteinExistence type="predicted"/>
<dbReference type="Pfam" id="PF00158">
    <property type="entry name" value="Sigma54_activat"/>
    <property type="match status" value="1"/>
</dbReference>
<dbReference type="Proteomes" id="UP000318307">
    <property type="component" value="Unassembled WGS sequence"/>
</dbReference>
<dbReference type="InterPro" id="IPR058031">
    <property type="entry name" value="AAA_lid_NorR"/>
</dbReference>
<dbReference type="SMART" id="SM00382">
    <property type="entry name" value="AAA"/>
    <property type="match status" value="1"/>
</dbReference>
<dbReference type="AlphaFoldDB" id="A0A562RXV6"/>
<comment type="caution">
    <text evidence="4">The sequence shown here is derived from an EMBL/GenBank/DDBJ whole genome shotgun (WGS) entry which is preliminary data.</text>
</comment>
<dbReference type="Gene3D" id="1.10.10.60">
    <property type="entry name" value="Homeodomain-like"/>
    <property type="match status" value="1"/>
</dbReference>
<dbReference type="RefSeq" id="WP_144683772.1">
    <property type="nucleotide sequence ID" value="NZ_VLLC01000008.1"/>
</dbReference>
<organism evidence="4 5">
    <name type="scientific">Desulfobotulus alkaliphilus</name>
    <dbReference type="NCBI Taxonomy" id="622671"/>
    <lineage>
        <taxon>Bacteria</taxon>
        <taxon>Pseudomonadati</taxon>
        <taxon>Thermodesulfobacteriota</taxon>
        <taxon>Desulfobacteria</taxon>
        <taxon>Desulfobacterales</taxon>
        <taxon>Desulfobacteraceae</taxon>
        <taxon>Desulfobotulus</taxon>
    </lineage>
</organism>
<dbReference type="GO" id="GO:0006355">
    <property type="term" value="P:regulation of DNA-templated transcription"/>
    <property type="evidence" value="ECO:0007669"/>
    <property type="project" value="InterPro"/>
</dbReference>
<keyword evidence="1" id="KW-0547">Nucleotide-binding</keyword>
<reference evidence="4 5" key="1">
    <citation type="submission" date="2019-07" db="EMBL/GenBank/DDBJ databases">
        <title>Genome sequencing of 100 strains of the haloalkaliphilic chemolithoautotrophic sulfur-oxidizing bacterium Thioalkalivibrio.</title>
        <authorList>
            <person name="Muyzer G."/>
        </authorList>
    </citation>
    <scope>NUCLEOTIDE SEQUENCE [LARGE SCALE GENOMIC DNA]</scope>
    <source>
        <strain evidence="4 5">ASO4-4</strain>
    </source>
</reference>
<dbReference type="Pfam" id="PF25601">
    <property type="entry name" value="AAA_lid_14"/>
    <property type="match status" value="1"/>
</dbReference>
<evidence type="ECO:0000256" key="1">
    <source>
        <dbReference type="ARBA" id="ARBA00022741"/>
    </source>
</evidence>
<dbReference type="SUPFAM" id="SSF52540">
    <property type="entry name" value="P-loop containing nucleoside triphosphate hydrolases"/>
    <property type="match status" value="1"/>
</dbReference>
<keyword evidence="5" id="KW-1185">Reference proteome</keyword>
<dbReference type="InterPro" id="IPR002078">
    <property type="entry name" value="Sigma_54_int"/>
</dbReference>
<dbReference type="InterPro" id="IPR027417">
    <property type="entry name" value="P-loop_NTPase"/>
</dbReference>
<dbReference type="GO" id="GO:0005524">
    <property type="term" value="F:ATP binding"/>
    <property type="evidence" value="ECO:0007669"/>
    <property type="project" value="UniProtKB-KW"/>
</dbReference>
<dbReference type="PANTHER" id="PTHR32071">
    <property type="entry name" value="TRANSCRIPTIONAL REGULATORY PROTEIN"/>
    <property type="match status" value="1"/>
</dbReference>
<dbReference type="InterPro" id="IPR009057">
    <property type="entry name" value="Homeodomain-like_sf"/>
</dbReference>
<keyword evidence="4" id="KW-0238">DNA-binding</keyword>
<evidence type="ECO:0000313" key="4">
    <source>
        <dbReference type="EMBL" id="TWI73250.1"/>
    </source>
</evidence>
<dbReference type="InterPro" id="IPR003593">
    <property type="entry name" value="AAA+_ATPase"/>
</dbReference>
<dbReference type="PROSITE" id="PS50045">
    <property type="entry name" value="SIGMA54_INTERACT_4"/>
    <property type="match status" value="1"/>
</dbReference>
<keyword evidence="2" id="KW-0067">ATP-binding</keyword>
<evidence type="ECO:0000256" key="2">
    <source>
        <dbReference type="ARBA" id="ARBA00022840"/>
    </source>
</evidence>
<dbReference type="SUPFAM" id="SSF46689">
    <property type="entry name" value="Homeodomain-like"/>
    <property type="match status" value="1"/>
</dbReference>
<dbReference type="OrthoDB" id="5496274at2"/>
<name>A0A562RXV6_9BACT</name>
<accession>A0A562RXV6</accession>
<dbReference type="CDD" id="cd00009">
    <property type="entry name" value="AAA"/>
    <property type="match status" value="1"/>
</dbReference>
<feature type="domain" description="Sigma-54 factor interaction" evidence="3">
    <location>
        <begin position="145"/>
        <end position="367"/>
    </location>
</feature>